<comment type="caution">
    <text evidence="6">The sequence shown here is derived from an EMBL/GenBank/DDBJ whole genome shotgun (WGS) entry which is preliminary data.</text>
</comment>
<accession>A0AAV1LGR0</accession>
<evidence type="ECO:0000256" key="3">
    <source>
        <dbReference type="ARBA" id="ARBA00023163"/>
    </source>
</evidence>
<feature type="region of interest" description="Disordered" evidence="5">
    <location>
        <begin position="240"/>
        <end position="279"/>
    </location>
</feature>
<dbReference type="Pfam" id="PF05132">
    <property type="entry name" value="RNA_pol_Rpc4"/>
    <property type="match status" value="1"/>
</dbReference>
<dbReference type="EMBL" id="CAVLGL010000089">
    <property type="protein sequence ID" value="CAK1594168.1"/>
    <property type="molecule type" value="Genomic_DNA"/>
</dbReference>
<evidence type="ECO:0000256" key="2">
    <source>
        <dbReference type="ARBA" id="ARBA00022478"/>
    </source>
</evidence>
<organism evidence="6 7">
    <name type="scientific">Parnassius mnemosyne</name>
    <name type="common">clouded apollo</name>
    <dbReference type="NCBI Taxonomy" id="213953"/>
    <lineage>
        <taxon>Eukaryota</taxon>
        <taxon>Metazoa</taxon>
        <taxon>Ecdysozoa</taxon>
        <taxon>Arthropoda</taxon>
        <taxon>Hexapoda</taxon>
        <taxon>Insecta</taxon>
        <taxon>Pterygota</taxon>
        <taxon>Neoptera</taxon>
        <taxon>Endopterygota</taxon>
        <taxon>Lepidoptera</taxon>
        <taxon>Glossata</taxon>
        <taxon>Ditrysia</taxon>
        <taxon>Papilionoidea</taxon>
        <taxon>Papilionidae</taxon>
        <taxon>Parnassiinae</taxon>
        <taxon>Parnassini</taxon>
        <taxon>Parnassius</taxon>
        <taxon>Driopa</taxon>
    </lineage>
</organism>
<keyword evidence="3" id="KW-0804">Transcription</keyword>
<sequence>MSNSEDKSSNGVGSDPLKRLASFKAPRDLSLGGVKPNKKIFVPNLNVARNKNKGSSSANVREQKKEDKGRKDKRNDRNRNFKNGPNIIKSSGVFSEGLGSAERHYNRGTSYGRESDAKPALQKPTIRVKDVIKIDKELEEQKIKTVVGDSGDGEEESEDFKRVFEIDAPVKLPMDDGAWLHSHSTANVKIKQEVVVKREPIEDGDCPMLEVDEKPIPSDFEDTNVVNLLKSDKPTLILLQLPDSLPGRGGRSAREEETSRKQAPASSQSAPEQNPEPVDTKCRLADLEEGRIGKLQVRRSGRVTLTLGDTVFEVCPGTKAAFHQEAVSVAVDDSSRSANLVALGPLQHKLNIVPDWQALFTDMAV</sequence>
<reference evidence="6 7" key="1">
    <citation type="submission" date="2023-11" db="EMBL/GenBank/DDBJ databases">
        <authorList>
            <person name="Hedman E."/>
            <person name="Englund M."/>
            <person name="Stromberg M."/>
            <person name="Nyberg Akerstrom W."/>
            <person name="Nylinder S."/>
            <person name="Jareborg N."/>
            <person name="Kallberg Y."/>
            <person name="Kronander E."/>
        </authorList>
    </citation>
    <scope>NUCLEOTIDE SEQUENCE [LARGE SCALE GENOMIC DNA]</scope>
</reference>
<dbReference type="GO" id="GO:0042797">
    <property type="term" value="P:tRNA transcription by RNA polymerase III"/>
    <property type="evidence" value="ECO:0007669"/>
    <property type="project" value="TreeGrafter"/>
</dbReference>
<evidence type="ECO:0000256" key="4">
    <source>
        <dbReference type="ARBA" id="ARBA00023242"/>
    </source>
</evidence>
<protein>
    <recommendedName>
        <fullName evidence="8">DNA-directed RNA polymerase III subunit RPC4</fullName>
    </recommendedName>
</protein>
<evidence type="ECO:0000313" key="6">
    <source>
        <dbReference type="EMBL" id="CAK1594168.1"/>
    </source>
</evidence>
<name>A0AAV1LGR0_9NEOP</name>
<feature type="compositionally biased region" description="Polar residues" evidence="5">
    <location>
        <begin position="47"/>
        <end position="60"/>
    </location>
</feature>
<gene>
    <name evidence="6" type="ORF">PARMNEM_LOCUS13847</name>
</gene>
<dbReference type="InterPro" id="IPR007811">
    <property type="entry name" value="RPC4"/>
</dbReference>
<evidence type="ECO:0008006" key="8">
    <source>
        <dbReference type="Google" id="ProtNLM"/>
    </source>
</evidence>
<keyword evidence="7" id="KW-1185">Reference proteome</keyword>
<dbReference type="AlphaFoldDB" id="A0AAV1LGR0"/>
<dbReference type="PANTHER" id="PTHR13408">
    <property type="entry name" value="DNA-DIRECTED RNA POLYMERASE III"/>
    <property type="match status" value="1"/>
</dbReference>
<dbReference type="GO" id="GO:0003677">
    <property type="term" value="F:DNA binding"/>
    <property type="evidence" value="ECO:0007669"/>
    <property type="project" value="InterPro"/>
</dbReference>
<feature type="region of interest" description="Disordered" evidence="5">
    <location>
        <begin position="1"/>
        <end position="99"/>
    </location>
</feature>
<comment type="subcellular location">
    <subcellularLocation>
        <location evidence="1">Nucleus</location>
    </subcellularLocation>
</comment>
<keyword evidence="4" id="KW-0539">Nucleus</keyword>
<proteinExistence type="predicted"/>
<feature type="compositionally biased region" description="Basic and acidic residues" evidence="5">
    <location>
        <begin position="61"/>
        <end position="79"/>
    </location>
</feature>
<keyword evidence="2" id="KW-0240">DNA-directed RNA polymerase</keyword>
<dbReference type="Proteomes" id="UP001314205">
    <property type="component" value="Unassembled WGS sequence"/>
</dbReference>
<dbReference type="PANTHER" id="PTHR13408:SF0">
    <property type="entry name" value="DNA-DIRECTED RNA POLYMERASE III SUBUNIT RPC4"/>
    <property type="match status" value="1"/>
</dbReference>
<evidence type="ECO:0000256" key="1">
    <source>
        <dbReference type="ARBA" id="ARBA00004123"/>
    </source>
</evidence>
<evidence type="ECO:0000256" key="5">
    <source>
        <dbReference type="SAM" id="MobiDB-lite"/>
    </source>
</evidence>
<evidence type="ECO:0000313" key="7">
    <source>
        <dbReference type="Proteomes" id="UP001314205"/>
    </source>
</evidence>
<dbReference type="GO" id="GO:0005666">
    <property type="term" value="C:RNA polymerase III complex"/>
    <property type="evidence" value="ECO:0007669"/>
    <property type="project" value="InterPro"/>
</dbReference>